<proteinExistence type="predicted"/>
<organism evidence="1 2">
    <name type="scientific">Hallella faecis</name>
    <dbReference type="NCBI Taxonomy" id="2841596"/>
    <lineage>
        <taxon>Bacteria</taxon>
        <taxon>Pseudomonadati</taxon>
        <taxon>Bacteroidota</taxon>
        <taxon>Bacteroidia</taxon>
        <taxon>Bacteroidales</taxon>
        <taxon>Prevotellaceae</taxon>
        <taxon>Hallella</taxon>
    </lineage>
</organism>
<name>A0ABV1FN07_9BACT</name>
<dbReference type="RefSeq" id="WP_215758779.1">
    <property type="nucleotide sequence ID" value="NZ_JAHKBE010000002.1"/>
</dbReference>
<dbReference type="Proteomes" id="UP001487296">
    <property type="component" value="Unassembled WGS sequence"/>
</dbReference>
<gene>
    <name evidence="1" type="ORF">AAAT34_01800</name>
</gene>
<sequence length="57" mass="6243">MEAPEESAALALSEKYAVSYKQINDDMAEANGQLAELVEQVTGDKFAIRGLKELVKE</sequence>
<accession>A0ABV1FN07</accession>
<protein>
    <submittedName>
        <fullName evidence="1">Uncharacterized protein</fullName>
    </submittedName>
</protein>
<evidence type="ECO:0000313" key="1">
    <source>
        <dbReference type="EMBL" id="MEQ2485786.1"/>
    </source>
</evidence>
<evidence type="ECO:0000313" key="2">
    <source>
        <dbReference type="Proteomes" id="UP001487296"/>
    </source>
</evidence>
<keyword evidence="2" id="KW-1185">Reference proteome</keyword>
<reference evidence="1 2" key="1">
    <citation type="submission" date="2024-04" db="EMBL/GenBank/DDBJ databases">
        <title>Human intestinal bacterial collection.</title>
        <authorList>
            <person name="Pauvert C."/>
            <person name="Hitch T.C.A."/>
            <person name="Clavel T."/>
        </authorList>
    </citation>
    <scope>NUCLEOTIDE SEQUENCE [LARGE SCALE GENOMIC DNA]</scope>
    <source>
        <strain evidence="1 2">CLA-AA-H145</strain>
    </source>
</reference>
<dbReference type="EMBL" id="JBBNFP010000003">
    <property type="protein sequence ID" value="MEQ2485786.1"/>
    <property type="molecule type" value="Genomic_DNA"/>
</dbReference>
<comment type="caution">
    <text evidence="1">The sequence shown here is derived from an EMBL/GenBank/DDBJ whole genome shotgun (WGS) entry which is preliminary data.</text>
</comment>